<dbReference type="SUPFAM" id="SSF51430">
    <property type="entry name" value="NAD(P)-linked oxidoreductase"/>
    <property type="match status" value="1"/>
</dbReference>
<dbReference type="OrthoDB" id="2310150at2759"/>
<keyword evidence="1" id="KW-0560">Oxidoreductase</keyword>
<comment type="caution">
    <text evidence="3">The sequence shown here is derived from an EMBL/GenBank/DDBJ whole genome shotgun (WGS) entry which is preliminary data.</text>
</comment>
<dbReference type="EMBL" id="JAAAJB010001274">
    <property type="protein sequence ID" value="KAG0248385.1"/>
    <property type="molecule type" value="Genomic_DNA"/>
</dbReference>
<protein>
    <recommendedName>
        <fullName evidence="2">NADP-dependent oxidoreductase domain-containing protein</fullName>
    </recommendedName>
</protein>
<evidence type="ECO:0000313" key="3">
    <source>
        <dbReference type="EMBL" id="KAG0248385.1"/>
    </source>
</evidence>
<sequence length="180" mass="19728">MMAVNSLFVQGKFRRFGLSNFSAPQIEEIIALCKAKGHNIGYYAYGATASGLLTGKHKFDQEPSAGTRFSSASRVNGGRLFKRYWHREVFAAVDLLAEAAAKKGISLTEATHRWLRHHSGMGEGDAILVGVSSLKQLEQNLDDLEMGPLPADLVDAFEEAWKVVEHLQIISIPSALDKEG</sequence>
<dbReference type="Pfam" id="PF00248">
    <property type="entry name" value="Aldo_ket_red"/>
    <property type="match status" value="1"/>
</dbReference>
<dbReference type="PANTHER" id="PTHR43364">
    <property type="entry name" value="NADH-SPECIFIC METHYLGLYOXAL REDUCTASE-RELATED"/>
    <property type="match status" value="1"/>
</dbReference>
<dbReference type="GO" id="GO:0016491">
    <property type="term" value="F:oxidoreductase activity"/>
    <property type="evidence" value="ECO:0007669"/>
    <property type="project" value="UniProtKB-KW"/>
</dbReference>
<evidence type="ECO:0000259" key="2">
    <source>
        <dbReference type="Pfam" id="PF00248"/>
    </source>
</evidence>
<dbReference type="AlphaFoldDB" id="A0A9P6PMT6"/>
<evidence type="ECO:0000256" key="1">
    <source>
        <dbReference type="ARBA" id="ARBA00023002"/>
    </source>
</evidence>
<dbReference type="PANTHER" id="PTHR43364:SF4">
    <property type="entry name" value="NAD(P)-LINKED OXIDOREDUCTASE SUPERFAMILY PROTEIN"/>
    <property type="match status" value="1"/>
</dbReference>
<dbReference type="Gene3D" id="3.20.20.100">
    <property type="entry name" value="NADP-dependent oxidoreductase domain"/>
    <property type="match status" value="1"/>
</dbReference>
<name>A0A9P6PMT6_9FUNG</name>
<keyword evidence="4" id="KW-1185">Reference proteome</keyword>
<dbReference type="InterPro" id="IPR036812">
    <property type="entry name" value="NAD(P)_OxRdtase_dom_sf"/>
</dbReference>
<proteinExistence type="predicted"/>
<organism evidence="3 4">
    <name type="scientific">Actinomortierella ambigua</name>
    <dbReference type="NCBI Taxonomy" id="1343610"/>
    <lineage>
        <taxon>Eukaryota</taxon>
        <taxon>Fungi</taxon>
        <taxon>Fungi incertae sedis</taxon>
        <taxon>Mucoromycota</taxon>
        <taxon>Mortierellomycotina</taxon>
        <taxon>Mortierellomycetes</taxon>
        <taxon>Mortierellales</taxon>
        <taxon>Mortierellaceae</taxon>
        <taxon>Actinomortierella</taxon>
    </lineage>
</organism>
<evidence type="ECO:0000313" key="4">
    <source>
        <dbReference type="Proteomes" id="UP000807716"/>
    </source>
</evidence>
<dbReference type="InterPro" id="IPR023210">
    <property type="entry name" value="NADP_OxRdtase_dom"/>
</dbReference>
<reference evidence="3" key="1">
    <citation type="journal article" date="2020" name="Fungal Divers.">
        <title>Resolving the Mortierellaceae phylogeny through synthesis of multi-gene phylogenetics and phylogenomics.</title>
        <authorList>
            <person name="Vandepol N."/>
            <person name="Liber J."/>
            <person name="Desiro A."/>
            <person name="Na H."/>
            <person name="Kennedy M."/>
            <person name="Barry K."/>
            <person name="Grigoriev I.V."/>
            <person name="Miller A.N."/>
            <person name="O'Donnell K."/>
            <person name="Stajich J.E."/>
            <person name="Bonito G."/>
        </authorList>
    </citation>
    <scope>NUCLEOTIDE SEQUENCE</scope>
    <source>
        <strain evidence="3">BC1065</strain>
    </source>
</reference>
<gene>
    <name evidence="3" type="ORF">DFQ27_000931</name>
</gene>
<dbReference type="Proteomes" id="UP000807716">
    <property type="component" value="Unassembled WGS sequence"/>
</dbReference>
<feature type="domain" description="NADP-dependent oxidoreductase" evidence="2">
    <location>
        <begin position="27"/>
        <end position="161"/>
    </location>
</feature>
<accession>A0A9P6PMT6</accession>
<dbReference type="InterPro" id="IPR050523">
    <property type="entry name" value="AKR_Detox_Biosynth"/>
</dbReference>